<feature type="region of interest" description="Disordered" evidence="6">
    <location>
        <begin position="135"/>
        <end position="154"/>
    </location>
</feature>
<feature type="transmembrane region" description="Helical" evidence="7">
    <location>
        <begin position="394"/>
        <end position="415"/>
    </location>
</feature>
<protein>
    <recommendedName>
        <fullName evidence="8">Major facilitator superfamily (MFS) profile domain-containing protein</fullName>
    </recommendedName>
</protein>
<feature type="transmembrane region" description="Helical" evidence="7">
    <location>
        <begin position="421"/>
        <end position="440"/>
    </location>
</feature>
<feature type="transmembrane region" description="Helical" evidence="7">
    <location>
        <begin position="21"/>
        <end position="41"/>
    </location>
</feature>
<feature type="domain" description="Major facilitator superfamily (MFS) profile" evidence="8">
    <location>
        <begin position="257"/>
        <end position="481"/>
    </location>
</feature>
<dbReference type="AlphaFoldDB" id="A0A918QC87"/>
<feature type="region of interest" description="Disordered" evidence="6">
    <location>
        <begin position="218"/>
        <end position="247"/>
    </location>
</feature>
<feature type="region of interest" description="Disordered" evidence="6">
    <location>
        <begin position="444"/>
        <end position="481"/>
    </location>
</feature>
<feature type="transmembrane region" description="Helical" evidence="7">
    <location>
        <begin position="355"/>
        <end position="373"/>
    </location>
</feature>
<dbReference type="PANTHER" id="PTHR23513:SF6">
    <property type="entry name" value="MAJOR FACILITATOR SUPERFAMILY ASSOCIATED DOMAIN-CONTAINING PROTEIN"/>
    <property type="match status" value="1"/>
</dbReference>
<comment type="caution">
    <text evidence="9">The sequence shown here is derived from an EMBL/GenBank/DDBJ whole genome shotgun (WGS) entry which is preliminary data.</text>
</comment>
<evidence type="ECO:0000313" key="10">
    <source>
        <dbReference type="Proteomes" id="UP000630936"/>
    </source>
</evidence>
<gene>
    <name evidence="9" type="ORF">GCM10010387_37180</name>
</gene>
<evidence type="ECO:0000256" key="1">
    <source>
        <dbReference type="ARBA" id="ARBA00004651"/>
    </source>
</evidence>
<feature type="transmembrane region" description="Helical" evidence="7">
    <location>
        <begin position="272"/>
        <end position="294"/>
    </location>
</feature>
<dbReference type="GO" id="GO:0022857">
    <property type="term" value="F:transmembrane transporter activity"/>
    <property type="evidence" value="ECO:0007669"/>
    <property type="project" value="InterPro"/>
</dbReference>
<reference evidence="9" key="1">
    <citation type="journal article" date="2014" name="Int. J. Syst. Evol. Microbiol.">
        <title>Complete genome sequence of Corynebacterium casei LMG S-19264T (=DSM 44701T), isolated from a smear-ripened cheese.</title>
        <authorList>
            <consortium name="US DOE Joint Genome Institute (JGI-PGF)"/>
            <person name="Walter F."/>
            <person name="Albersmeier A."/>
            <person name="Kalinowski J."/>
            <person name="Ruckert C."/>
        </authorList>
    </citation>
    <scope>NUCLEOTIDE SEQUENCE</scope>
    <source>
        <strain evidence="9">JCM 4988</strain>
    </source>
</reference>
<feature type="compositionally biased region" description="Low complexity" evidence="6">
    <location>
        <begin position="135"/>
        <end position="147"/>
    </location>
</feature>
<feature type="compositionally biased region" description="Low complexity" evidence="6">
    <location>
        <begin position="456"/>
        <end position="467"/>
    </location>
</feature>
<evidence type="ECO:0000256" key="4">
    <source>
        <dbReference type="ARBA" id="ARBA00022989"/>
    </source>
</evidence>
<dbReference type="GO" id="GO:0005886">
    <property type="term" value="C:plasma membrane"/>
    <property type="evidence" value="ECO:0007669"/>
    <property type="project" value="UniProtKB-SubCell"/>
</dbReference>
<keyword evidence="10" id="KW-1185">Reference proteome</keyword>
<dbReference type="Gene3D" id="1.20.1250.20">
    <property type="entry name" value="MFS general substrate transporter like domains"/>
    <property type="match status" value="1"/>
</dbReference>
<evidence type="ECO:0000313" key="9">
    <source>
        <dbReference type="EMBL" id="GGZ39499.1"/>
    </source>
</evidence>
<name>A0A918QC87_9ACTN</name>
<comment type="subcellular location">
    <subcellularLocation>
        <location evidence="1">Cell membrane</location>
        <topology evidence="1">Multi-pass membrane protein</topology>
    </subcellularLocation>
</comment>
<dbReference type="SUPFAM" id="SSF103473">
    <property type="entry name" value="MFS general substrate transporter"/>
    <property type="match status" value="1"/>
</dbReference>
<dbReference type="Pfam" id="PF07690">
    <property type="entry name" value="MFS_1"/>
    <property type="match status" value="1"/>
</dbReference>
<evidence type="ECO:0000256" key="5">
    <source>
        <dbReference type="ARBA" id="ARBA00023136"/>
    </source>
</evidence>
<feature type="transmembrane region" description="Helical" evidence="7">
    <location>
        <begin position="331"/>
        <end position="349"/>
    </location>
</feature>
<evidence type="ECO:0000259" key="8">
    <source>
        <dbReference type="PROSITE" id="PS50850"/>
    </source>
</evidence>
<dbReference type="EMBL" id="BMWG01000011">
    <property type="protein sequence ID" value="GGZ39499.1"/>
    <property type="molecule type" value="Genomic_DNA"/>
</dbReference>
<keyword evidence="2" id="KW-1003">Cell membrane</keyword>
<organism evidence="9 10">
    <name type="scientific">Streptomyces inusitatus</name>
    <dbReference type="NCBI Taxonomy" id="68221"/>
    <lineage>
        <taxon>Bacteria</taxon>
        <taxon>Bacillati</taxon>
        <taxon>Actinomycetota</taxon>
        <taxon>Actinomycetes</taxon>
        <taxon>Kitasatosporales</taxon>
        <taxon>Streptomycetaceae</taxon>
        <taxon>Streptomyces</taxon>
    </lineage>
</organism>
<evidence type="ECO:0000256" key="2">
    <source>
        <dbReference type="ARBA" id="ARBA00022475"/>
    </source>
</evidence>
<dbReference type="InterPro" id="IPR011701">
    <property type="entry name" value="MFS"/>
</dbReference>
<evidence type="ECO:0000256" key="3">
    <source>
        <dbReference type="ARBA" id="ARBA00022692"/>
    </source>
</evidence>
<feature type="transmembrane region" description="Helical" evidence="7">
    <location>
        <begin position="300"/>
        <end position="319"/>
    </location>
</feature>
<reference evidence="9" key="2">
    <citation type="submission" date="2020-09" db="EMBL/GenBank/DDBJ databases">
        <authorList>
            <person name="Sun Q."/>
            <person name="Ohkuma M."/>
        </authorList>
    </citation>
    <scope>NUCLEOTIDE SEQUENCE</scope>
    <source>
        <strain evidence="9">JCM 4988</strain>
    </source>
</reference>
<dbReference type="PANTHER" id="PTHR23513">
    <property type="entry name" value="INTEGRAL MEMBRANE EFFLUX PROTEIN-RELATED"/>
    <property type="match status" value="1"/>
</dbReference>
<dbReference type="InterPro" id="IPR036259">
    <property type="entry name" value="MFS_trans_sf"/>
</dbReference>
<accession>A0A918QC87</accession>
<keyword evidence="5 7" id="KW-0472">Membrane</keyword>
<keyword evidence="3 7" id="KW-0812">Transmembrane</keyword>
<proteinExistence type="predicted"/>
<feature type="transmembrane region" description="Helical" evidence="7">
    <location>
        <begin position="47"/>
        <end position="69"/>
    </location>
</feature>
<dbReference type="InterPro" id="IPR020846">
    <property type="entry name" value="MFS_dom"/>
</dbReference>
<sequence length="481" mass="49216">MGIYLRLLRSGRFAGLCFGQAVSLLGDAFFPIIVVVAAARSGTAAEIVGAAFAARFIALGGVVLFSGALLDRVNPVTAAVTADATRFLALIALALMWDGELDAILLTVAVLIGLCEAVSEPALLLIAPRTLPPRAGAGPRPEGGPALPSGPTAADDEAATTAMYGLLEGMRNISGIVGPTLAATLVAVLDSSAGAVAAAAAFGLSAVATRWAGARFAGRPPAAKEHPSADPGDGTPPDPADQGEEPRESLARSALAGLAVLWRVPWLRQMQILAVVHVLLAVGPWMVALPVFLIEEGRSASVYGFVLGAFAIGTVVGALVGGRITGRRRGLYALALLGLFGVTALSPVFTGSVLLLAAAFVAGGIGQQAFDVVKMAGLRREVPERLHGRAFSADFFFSFASLPLGQLLGAAMLRFLAPGTIMLWAGLLVLVTTAAATLGADARRFSSRKTRPEPESAPVAAPATPRAPRTEGARDADADAR</sequence>
<keyword evidence="4 7" id="KW-1133">Transmembrane helix</keyword>
<dbReference type="Proteomes" id="UP000630936">
    <property type="component" value="Unassembled WGS sequence"/>
</dbReference>
<evidence type="ECO:0000256" key="7">
    <source>
        <dbReference type="SAM" id="Phobius"/>
    </source>
</evidence>
<feature type="compositionally biased region" description="Basic and acidic residues" evidence="6">
    <location>
        <begin position="468"/>
        <end position="481"/>
    </location>
</feature>
<evidence type="ECO:0000256" key="6">
    <source>
        <dbReference type="SAM" id="MobiDB-lite"/>
    </source>
</evidence>
<dbReference type="PROSITE" id="PS50850">
    <property type="entry name" value="MFS"/>
    <property type="match status" value="1"/>
</dbReference>